<dbReference type="InterPro" id="IPR036779">
    <property type="entry name" value="LysM_dom_sf"/>
</dbReference>
<dbReference type="SMART" id="SM00257">
    <property type="entry name" value="LysM"/>
    <property type="match status" value="1"/>
</dbReference>
<evidence type="ECO:0000313" key="4">
    <source>
        <dbReference type="EMBL" id="HAB8398153.1"/>
    </source>
</evidence>
<organism evidence="3">
    <name type="scientific">Listeria monocytogenes</name>
    <dbReference type="NCBI Taxonomy" id="1639"/>
    <lineage>
        <taxon>Bacteria</taxon>
        <taxon>Bacillati</taxon>
        <taxon>Bacillota</taxon>
        <taxon>Bacilli</taxon>
        <taxon>Bacillales</taxon>
        <taxon>Listeriaceae</taxon>
        <taxon>Listeria</taxon>
    </lineage>
</organism>
<protein>
    <submittedName>
        <fullName evidence="3">LysM peptidoglycan-binding domain-containing protein</fullName>
    </submittedName>
</protein>
<dbReference type="Proteomes" id="UP000840197">
    <property type="component" value="Unassembled WGS sequence"/>
</dbReference>
<proteinExistence type="predicted"/>
<dbReference type="EMBL" id="DAAEEB010000002">
    <property type="protein sequence ID" value="HAA8052352.1"/>
    <property type="molecule type" value="Genomic_DNA"/>
</dbReference>
<dbReference type="SUPFAM" id="SSF54106">
    <property type="entry name" value="LysM domain"/>
    <property type="match status" value="1"/>
</dbReference>
<dbReference type="Pfam" id="PF01476">
    <property type="entry name" value="LysM"/>
    <property type="match status" value="1"/>
</dbReference>
<feature type="region of interest" description="Disordered" evidence="1">
    <location>
        <begin position="1"/>
        <end position="20"/>
    </location>
</feature>
<gene>
    <name evidence="3" type="ORF">GHH22_04190</name>
    <name evidence="4" type="ORF">GYR60_06425</name>
</gene>
<dbReference type="InterPro" id="IPR018392">
    <property type="entry name" value="LysM"/>
</dbReference>
<reference evidence="3" key="2">
    <citation type="submission" date="2019-10" db="EMBL/GenBank/DDBJ databases">
        <authorList>
            <consortium name="NCBI Pathogen Detection Project"/>
        </authorList>
    </citation>
    <scope>NUCLEOTIDE SEQUENCE</scope>
    <source>
        <strain evidence="3">09CEB371LM</strain>
        <strain evidence="4">CFIAFB20130012</strain>
    </source>
</reference>
<evidence type="ECO:0000313" key="3">
    <source>
        <dbReference type="EMBL" id="HAA8052352.1"/>
    </source>
</evidence>
<comment type="caution">
    <text evidence="3">The sequence shown here is derived from an EMBL/GenBank/DDBJ whole genome shotgun (WGS) entry which is preliminary data.</text>
</comment>
<dbReference type="EMBL" id="DAAIHR010000005">
    <property type="protein sequence ID" value="HAB8398153.1"/>
    <property type="molecule type" value="Genomic_DNA"/>
</dbReference>
<accession>A0A3A7WN18</accession>
<sequence>MSEQKAKKIKSTSVLHEETTNNEVQTAKTYVVKQDEKLSVIATKLGLSVGELAEKNKLDSYKLKVGQELVL</sequence>
<feature type="domain" description="LysM" evidence="2">
    <location>
        <begin position="28"/>
        <end position="71"/>
    </location>
</feature>
<evidence type="ECO:0000259" key="2">
    <source>
        <dbReference type="PROSITE" id="PS51782"/>
    </source>
</evidence>
<dbReference type="Gene3D" id="3.10.350.10">
    <property type="entry name" value="LysM domain"/>
    <property type="match status" value="1"/>
</dbReference>
<name>A0A3A7WN18_LISMN</name>
<dbReference type="RefSeq" id="WP_023559355.1">
    <property type="nucleotide sequence ID" value="NC_021826.1"/>
</dbReference>
<evidence type="ECO:0000313" key="5">
    <source>
        <dbReference type="Proteomes" id="UP000840197"/>
    </source>
</evidence>
<dbReference type="Proteomes" id="UP000840039">
    <property type="component" value="Unassembled WGS sequence"/>
</dbReference>
<reference evidence="3 5" key="1">
    <citation type="journal article" date="2018" name="Genome Biol.">
        <title>SKESA: strategic k-mer extension for scrupulous assemblies.</title>
        <authorList>
            <person name="Souvorov A."/>
            <person name="Agarwala R."/>
            <person name="Lipman D.J."/>
        </authorList>
    </citation>
    <scope>NUCLEOTIDE SEQUENCE [LARGE SCALE GENOMIC DNA]</scope>
    <source>
        <strain evidence="3">09CEB371LM</strain>
        <strain evidence="4 5">CFIAFB20130012</strain>
    </source>
</reference>
<evidence type="ECO:0000256" key="1">
    <source>
        <dbReference type="SAM" id="MobiDB-lite"/>
    </source>
</evidence>
<dbReference type="PROSITE" id="PS51782">
    <property type="entry name" value="LYSM"/>
    <property type="match status" value="1"/>
</dbReference>
<dbReference type="AlphaFoldDB" id="A0A3A7WN18"/>